<proteinExistence type="predicted"/>
<organism evidence="1 2">
    <name type="scientific">Cardiocondyla obscurior</name>
    <dbReference type="NCBI Taxonomy" id="286306"/>
    <lineage>
        <taxon>Eukaryota</taxon>
        <taxon>Metazoa</taxon>
        <taxon>Ecdysozoa</taxon>
        <taxon>Arthropoda</taxon>
        <taxon>Hexapoda</taxon>
        <taxon>Insecta</taxon>
        <taxon>Pterygota</taxon>
        <taxon>Neoptera</taxon>
        <taxon>Endopterygota</taxon>
        <taxon>Hymenoptera</taxon>
        <taxon>Apocrita</taxon>
        <taxon>Aculeata</taxon>
        <taxon>Formicoidea</taxon>
        <taxon>Formicidae</taxon>
        <taxon>Myrmicinae</taxon>
        <taxon>Cardiocondyla</taxon>
    </lineage>
</organism>
<keyword evidence="2" id="KW-1185">Reference proteome</keyword>
<name>A0AAW2EMQ7_9HYME</name>
<dbReference type="Proteomes" id="UP001430953">
    <property type="component" value="Unassembled WGS sequence"/>
</dbReference>
<protein>
    <submittedName>
        <fullName evidence="1">Uncharacterized protein</fullName>
    </submittedName>
</protein>
<gene>
    <name evidence="1" type="ORF">PUN28_016560</name>
</gene>
<sequence>MSKSSYEEMTRQLNDAQMELKMRLEQVSRLRVDCAKLQLELLRLYRPQCLEILETLQDNSGSGNSVDLNNDAVGLLGNDQVYFIIIYIYIIM</sequence>
<dbReference type="EMBL" id="JADYXP020000019">
    <property type="protein sequence ID" value="KAL0105009.1"/>
    <property type="molecule type" value="Genomic_DNA"/>
</dbReference>
<evidence type="ECO:0000313" key="2">
    <source>
        <dbReference type="Proteomes" id="UP001430953"/>
    </source>
</evidence>
<comment type="caution">
    <text evidence="1">The sequence shown here is derived from an EMBL/GenBank/DDBJ whole genome shotgun (WGS) entry which is preliminary data.</text>
</comment>
<accession>A0AAW2EMQ7</accession>
<reference evidence="1 2" key="1">
    <citation type="submission" date="2023-03" db="EMBL/GenBank/DDBJ databases">
        <title>High recombination rates correlate with genetic variation in Cardiocondyla obscurior ants.</title>
        <authorList>
            <person name="Errbii M."/>
        </authorList>
    </citation>
    <scope>NUCLEOTIDE SEQUENCE [LARGE SCALE GENOMIC DNA]</scope>
    <source>
        <strain evidence="1">Alpha-2009</strain>
        <tissue evidence="1">Whole body</tissue>
    </source>
</reference>
<dbReference type="AlphaFoldDB" id="A0AAW2EMQ7"/>
<evidence type="ECO:0000313" key="1">
    <source>
        <dbReference type="EMBL" id="KAL0105009.1"/>
    </source>
</evidence>